<dbReference type="InterPro" id="IPR002698">
    <property type="entry name" value="FTHF_cligase"/>
</dbReference>
<evidence type="ECO:0000313" key="5">
    <source>
        <dbReference type="EMBL" id="ASM75210.1"/>
    </source>
</evidence>
<keyword evidence="2 4" id="KW-0547">Nucleotide-binding</keyword>
<evidence type="ECO:0000256" key="4">
    <source>
        <dbReference type="RuleBase" id="RU361279"/>
    </source>
</evidence>
<keyword evidence="4" id="KW-0479">Metal-binding</keyword>
<dbReference type="EC" id="6.3.3.2" evidence="4"/>
<dbReference type="PANTHER" id="PTHR23407">
    <property type="entry name" value="ATPASE INHIBITOR/5-FORMYLTETRAHYDROFOLATE CYCLO-LIGASE"/>
    <property type="match status" value="1"/>
</dbReference>
<evidence type="ECO:0000256" key="3">
    <source>
        <dbReference type="ARBA" id="ARBA00022840"/>
    </source>
</evidence>
<evidence type="ECO:0000256" key="2">
    <source>
        <dbReference type="ARBA" id="ARBA00022741"/>
    </source>
</evidence>
<dbReference type="GO" id="GO:0046872">
    <property type="term" value="F:metal ion binding"/>
    <property type="evidence" value="ECO:0007669"/>
    <property type="project" value="UniProtKB-KW"/>
</dbReference>
<organism evidence="5 6">
    <name type="scientific">Pseudosulfitobacter pseudonitzschiae</name>
    <dbReference type="NCBI Taxonomy" id="1402135"/>
    <lineage>
        <taxon>Bacteria</taxon>
        <taxon>Pseudomonadati</taxon>
        <taxon>Pseudomonadota</taxon>
        <taxon>Alphaproteobacteria</taxon>
        <taxon>Rhodobacterales</taxon>
        <taxon>Roseobacteraceae</taxon>
        <taxon>Pseudosulfitobacter</taxon>
    </lineage>
</organism>
<keyword evidence="5" id="KW-0436">Ligase</keyword>
<dbReference type="GO" id="GO:0035999">
    <property type="term" value="P:tetrahydrofolate interconversion"/>
    <property type="evidence" value="ECO:0007669"/>
    <property type="project" value="TreeGrafter"/>
</dbReference>
<keyword evidence="4" id="KW-0460">Magnesium</keyword>
<dbReference type="RefSeq" id="WP_089423206.1">
    <property type="nucleotide sequence ID" value="NZ_CP022418.1"/>
</dbReference>
<dbReference type="KEGG" id="spse:SULPSESMR1_04489"/>
<reference evidence="5 6" key="1">
    <citation type="submission" date="2017-07" db="EMBL/GenBank/DDBJ databases">
        <title>Genome Sequence of Sulfitobacter pseudonitzschiae Strain SMR1 Isolated from a culture of the Diatom Skeletonema marinoi.</title>
        <authorList>
            <person name="Topel M."/>
            <person name="Pinder M.I.M."/>
            <person name="Johansson O.N."/>
            <person name="Kourtchenko O."/>
            <person name="Godhe A."/>
            <person name="Clarke A.K."/>
        </authorList>
    </citation>
    <scope>NUCLEOTIDE SEQUENCE [LARGE SCALE GENOMIC DNA]</scope>
    <source>
        <strain evidence="5 6">SMR1</strain>
        <plasmid evidence="5 6">pSMR1-3</plasmid>
    </source>
</reference>
<proteinExistence type="inferred from homology"/>
<gene>
    <name evidence="5" type="ORF">SULPSESMR1_04489</name>
</gene>
<dbReference type="NCBIfam" id="TIGR02727">
    <property type="entry name" value="MTHFS_bact"/>
    <property type="match status" value="1"/>
</dbReference>
<dbReference type="InterPro" id="IPR024185">
    <property type="entry name" value="FTHF_cligase-like_sf"/>
</dbReference>
<keyword evidence="3 4" id="KW-0067">ATP-binding</keyword>
<dbReference type="SUPFAM" id="SSF100950">
    <property type="entry name" value="NagB/RpiA/CoA transferase-like"/>
    <property type="match status" value="1"/>
</dbReference>
<dbReference type="PANTHER" id="PTHR23407:SF1">
    <property type="entry name" value="5-FORMYLTETRAHYDROFOLATE CYCLO-LIGASE"/>
    <property type="match status" value="1"/>
</dbReference>
<dbReference type="InterPro" id="IPR037171">
    <property type="entry name" value="NagB/RpiA_transferase-like"/>
</dbReference>
<dbReference type="GO" id="GO:0009396">
    <property type="term" value="P:folic acid-containing compound biosynthetic process"/>
    <property type="evidence" value="ECO:0007669"/>
    <property type="project" value="TreeGrafter"/>
</dbReference>
<sequence>MEDESEFMKGTSPCFAHLLVDGHPVDPALARDVARFRRAERSRLVAARSLMSEERVQGTATLIAELEDIITLQDGLCIAVYWPIRGEPDLRPWMYKVHAAGGQVLLPVMVAEQAPLEFHTWWPNCRMKRGLWSILEPAEGEARRPDIVVAPLVGVDEALYRLGNGGGYYDRTLVRLEPRPRVVGVGFAGCVVPTIYPMPWDVQMDVVVLSDGARLQR</sequence>
<evidence type="ECO:0000313" key="6">
    <source>
        <dbReference type="Proteomes" id="UP000199754"/>
    </source>
</evidence>
<comment type="similarity">
    <text evidence="1 4">Belongs to the 5-formyltetrahydrofolate cyclo-ligase family.</text>
</comment>
<keyword evidence="5" id="KW-0614">Plasmid</keyword>
<dbReference type="AlphaFoldDB" id="A0A221K8L7"/>
<dbReference type="Pfam" id="PF01812">
    <property type="entry name" value="5-FTHF_cyc-lig"/>
    <property type="match status" value="1"/>
</dbReference>
<dbReference type="EMBL" id="CP022418">
    <property type="protein sequence ID" value="ASM75210.1"/>
    <property type="molecule type" value="Genomic_DNA"/>
</dbReference>
<geneLocation type="plasmid" evidence="5 6">
    <name>pSMR1-3</name>
</geneLocation>
<dbReference type="GO" id="GO:0030272">
    <property type="term" value="F:5-formyltetrahydrofolate cyclo-ligase activity"/>
    <property type="evidence" value="ECO:0007669"/>
    <property type="project" value="UniProtKB-EC"/>
</dbReference>
<accession>A0A221K8L7</accession>
<keyword evidence="6" id="KW-1185">Reference proteome</keyword>
<dbReference type="Gene3D" id="3.40.50.10420">
    <property type="entry name" value="NagB/RpiA/CoA transferase-like"/>
    <property type="match status" value="1"/>
</dbReference>
<comment type="catalytic activity">
    <reaction evidence="4">
        <text>(6S)-5-formyl-5,6,7,8-tetrahydrofolate + ATP = (6R)-5,10-methenyltetrahydrofolate + ADP + phosphate</text>
        <dbReference type="Rhea" id="RHEA:10488"/>
        <dbReference type="ChEBI" id="CHEBI:30616"/>
        <dbReference type="ChEBI" id="CHEBI:43474"/>
        <dbReference type="ChEBI" id="CHEBI:57455"/>
        <dbReference type="ChEBI" id="CHEBI:57457"/>
        <dbReference type="ChEBI" id="CHEBI:456216"/>
        <dbReference type="EC" id="6.3.3.2"/>
    </reaction>
</comment>
<comment type="cofactor">
    <cofactor evidence="4">
        <name>Mg(2+)</name>
        <dbReference type="ChEBI" id="CHEBI:18420"/>
    </cofactor>
</comment>
<dbReference type="Proteomes" id="UP000199754">
    <property type="component" value="Plasmid pSMR1-3"/>
</dbReference>
<name>A0A221K8L7_9RHOB</name>
<evidence type="ECO:0000256" key="1">
    <source>
        <dbReference type="ARBA" id="ARBA00010638"/>
    </source>
</evidence>
<dbReference type="GO" id="GO:0005524">
    <property type="term" value="F:ATP binding"/>
    <property type="evidence" value="ECO:0007669"/>
    <property type="project" value="UniProtKB-KW"/>
</dbReference>
<protein>
    <recommendedName>
        <fullName evidence="4">5-formyltetrahydrofolate cyclo-ligase</fullName>
        <ecNumber evidence="4">6.3.3.2</ecNumber>
    </recommendedName>
</protein>
<dbReference type="OrthoDB" id="9801938at2"/>